<accession>A0A1M4J8R8</accession>
<protein>
    <submittedName>
        <fullName evidence="8">Type IV pilus assembly protein, tip-associated adhesin PilY1</fullName>
    </submittedName>
</protein>
<dbReference type="SUPFAM" id="SSF50998">
    <property type="entry name" value="Quinoprotein alcohol dehydrogenase-like"/>
    <property type="match status" value="1"/>
</dbReference>
<comment type="similarity">
    <text evidence="2">Belongs to the PilY1 family.</text>
</comment>
<dbReference type="GO" id="GO:0009289">
    <property type="term" value="C:pilus"/>
    <property type="evidence" value="ECO:0007669"/>
    <property type="project" value="UniProtKB-SubCell"/>
</dbReference>
<dbReference type="RefSeq" id="WP_009597937.1">
    <property type="nucleotide sequence ID" value="NZ_CP076252.1"/>
</dbReference>
<dbReference type="GO" id="GO:0046872">
    <property type="term" value="F:metal ion binding"/>
    <property type="evidence" value="ECO:0007669"/>
    <property type="project" value="UniProtKB-KW"/>
</dbReference>
<evidence type="ECO:0000256" key="6">
    <source>
        <dbReference type="ARBA" id="ARBA00023263"/>
    </source>
</evidence>
<keyword evidence="5" id="KW-0106">Calcium</keyword>
<evidence type="ECO:0000313" key="8">
    <source>
        <dbReference type="EMBL" id="SBV88175.1"/>
    </source>
</evidence>
<dbReference type="AlphaFoldDB" id="A0A1M4J8R8"/>
<gene>
    <name evidence="8" type="primary">pilY1</name>
    <name evidence="8" type="ORF">XTGNCPPB3709_2112</name>
</gene>
<comment type="subcellular location">
    <subcellularLocation>
        <location evidence="1">Fimbrium</location>
    </subcellularLocation>
</comment>
<name>A0A1M4J8R8_9XANT</name>
<keyword evidence="4" id="KW-0479">Metal-binding</keyword>
<sequence length="1152" mass="120953">MNALHLRISIRQRLHAIRAAIRLPALAILVMLLSLPANAGITLPTDPLTTSSRVPPNILFILDDSGSMAFNYLANPQVTQICRRNTNGSCQVSNNSVLNDITNLSYIGNTIYYNPATTYTPWTNPSGSLMTAGTSYGAVFGDFNKASGTTINLADTNSCGKFDVNNNGTPNTTVCGGIQTFYVPKDVNSNNTGYLGNVSNYYRYQLLNETTIQRGEFGVVTTANRCDSSQAPASLGWINCVSVTPTGRSNAAAEAANYATWFSYHRTRIKSAKAGAGKVFSDLGGDVRVGFRTIWSRNNLDIPVADGNQGLFMDRAASGTATATTARTTWYTRLYNAVGYNGTPLPSALDGAGKYFSDSSASGPYGPESGVDQYACRQNFTILTTDGYWNGSSVSVGNQDNTDGTHYSGPNGTPAPYGYTASAPYKDGYSNSLADIAMRYWKTDLRDTLDNVVPTSGADPAFWQHMVTFGISIGARGTLDPATDLPRLTAGTIGWPDPQTGYTGNNDILERVDDLWHASVNGHGSFLNAADPDAFKTGLSAALSAITRRTSSFSNVSATSTSLDAGTLVFQASYVSGLWIGDLKAYSAVDANMSSTPSWSASAGIPSSDKRKIFTWNGTAGASFPTATQLASLARTTAPAISAADNAAYVAGSTDNEIRNGGAMRNRFIEQDSVIRDALLGDIVGSSPAYSSDTKTVYAGANDGMLHAFDAATGVEQFAYVPSAINFSDLANLSSPKYSHRYFVDGPVILSTRTQTPSKTILVGALGKGGKGVYALDVTSPASFSASKVKWERYGKAGDAEANNVGLVQARPFIAKPNDGTTALVVANGVNSANDQAVLLVYNLETGALIRQISTATGSSSAPNGLSGATGWDGDGNGTVDYVYAGDILGNVWKFDLSAATSASWSVANSAKPLFTATYPVGTGSTVQAISANMTVALNPSTYDVWLFFGTGRFMTAGDITDKSVQSLYGIIDTSNATSNATLARSALTSRAITVTGAASGYPVRGFQPNAVLPPGSKGWYINLLTPPSTAQGERIVTEAQLLNTTLVVSSIIPTLNACQSDGIGYINALEAFTGTGSTQSFFDLDADGNFANDKVGGLPVGSVNLGVGMPTLANIMRGKLVVGGSGGKLGNANIAEIRNTGRISWREIIRD</sequence>
<evidence type="ECO:0000256" key="2">
    <source>
        <dbReference type="ARBA" id="ARBA00008387"/>
    </source>
</evidence>
<dbReference type="Proteomes" id="UP000184997">
    <property type="component" value="Unassembled WGS sequence"/>
</dbReference>
<dbReference type="Gene3D" id="2.130.10.10">
    <property type="entry name" value="YVTN repeat-like/Quinoprotein amine dehydrogenase"/>
    <property type="match status" value="1"/>
</dbReference>
<dbReference type="InterPro" id="IPR008707">
    <property type="entry name" value="B-propeller_PilY1"/>
</dbReference>
<keyword evidence="6" id="KW-0281">Fimbrium</keyword>
<evidence type="ECO:0000313" key="9">
    <source>
        <dbReference type="Proteomes" id="UP000184997"/>
    </source>
</evidence>
<evidence type="ECO:0000259" key="7">
    <source>
        <dbReference type="Pfam" id="PF05567"/>
    </source>
</evidence>
<dbReference type="InterPro" id="IPR015943">
    <property type="entry name" value="WD40/YVTN_repeat-like_dom_sf"/>
</dbReference>
<feature type="domain" description="PilY1 beta-propeller" evidence="7">
    <location>
        <begin position="692"/>
        <end position="983"/>
    </location>
</feature>
<proteinExistence type="inferred from homology"/>
<dbReference type="Pfam" id="PF05567">
    <property type="entry name" value="T4P_PilY1"/>
    <property type="match status" value="1"/>
</dbReference>
<organism evidence="8 9">
    <name type="scientific">Xanthomonas graminis pv. graminis</name>
    <dbReference type="NCBI Taxonomy" id="134874"/>
    <lineage>
        <taxon>Bacteria</taxon>
        <taxon>Pseudomonadati</taxon>
        <taxon>Pseudomonadota</taxon>
        <taxon>Gammaproteobacteria</taxon>
        <taxon>Lysobacterales</taxon>
        <taxon>Lysobacteraceae</taxon>
        <taxon>Xanthomonas</taxon>
        <taxon>Xanthomonas translucens group</taxon>
        <taxon>Xanthomonas graminis</taxon>
    </lineage>
</organism>
<evidence type="ECO:0000256" key="1">
    <source>
        <dbReference type="ARBA" id="ARBA00004561"/>
    </source>
</evidence>
<evidence type="ECO:0000256" key="5">
    <source>
        <dbReference type="ARBA" id="ARBA00022837"/>
    </source>
</evidence>
<evidence type="ECO:0000256" key="3">
    <source>
        <dbReference type="ARBA" id="ARBA00022558"/>
    </source>
</evidence>
<keyword evidence="3" id="KW-1029">Fimbrium biogenesis</keyword>
<dbReference type="EMBL" id="FLUK01000165">
    <property type="protein sequence ID" value="SBV88175.1"/>
    <property type="molecule type" value="Genomic_DNA"/>
</dbReference>
<evidence type="ECO:0000256" key="4">
    <source>
        <dbReference type="ARBA" id="ARBA00022723"/>
    </source>
</evidence>
<reference evidence="9" key="1">
    <citation type="submission" date="2016-07" db="EMBL/GenBank/DDBJ databases">
        <authorList>
            <person name="Florea S."/>
            <person name="Webb J.S."/>
            <person name="Jaromczyk J."/>
            <person name="Schardl C.L."/>
        </authorList>
    </citation>
    <scope>NUCLEOTIDE SEQUENCE [LARGE SCALE GENOMIC DNA]</scope>
</reference>
<dbReference type="InterPro" id="IPR011047">
    <property type="entry name" value="Quinoprotein_ADH-like_sf"/>
</dbReference>